<evidence type="ECO:0000313" key="3">
    <source>
        <dbReference type="WBParaSite" id="OFLC_0000047501-mRNA-1"/>
    </source>
</evidence>
<dbReference type="Proteomes" id="UP000267606">
    <property type="component" value="Unassembled WGS sequence"/>
</dbReference>
<gene>
    <name evidence="1" type="ORF">OFLC_LOCUS476</name>
</gene>
<dbReference type="WBParaSite" id="OFLC_0000047501-mRNA-1">
    <property type="protein sequence ID" value="OFLC_0000047501-mRNA-1"/>
    <property type="gene ID" value="OFLC_0000047501"/>
</dbReference>
<reference evidence="1 2" key="2">
    <citation type="submission" date="2018-11" db="EMBL/GenBank/DDBJ databases">
        <authorList>
            <consortium name="Pathogen Informatics"/>
        </authorList>
    </citation>
    <scope>NUCLEOTIDE SEQUENCE [LARGE SCALE GENOMIC DNA]</scope>
</reference>
<dbReference type="EMBL" id="UZAJ01000159">
    <property type="protein sequence ID" value="VDO25933.1"/>
    <property type="molecule type" value="Genomic_DNA"/>
</dbReference>
<reference evidence="3" key="1">
    <citation type="submission" date="2016-06" db="UniProtKB">
        <authorList>
            <consortium name="WormBaseParasite"/>
        </authorList>
    </citation>
    <scope>IDENTIFICATION</scope>
</reference>
<proteinExistence type="predicted"/>
<name>A0A183GZ16_9BILA</name>
<accession>A0A183GZ16</accession>
<evidence type="ECO:0000313" key="2">
    <source>
        <dbReference type="Proteomes" id="UP000267606"/>
    </source>
</evidence>
<sequence>MTCYVFSVGRSDASVKSNPSTDFYEFNCGESIFEVYFNKACKTKIDESSSDNHLLDQQ</sequence>
<organism evidence="3">
    <name type="scientific">Onchocerca flexuosa</name>
    <dbReference type="NCBI Taxonomy" id="387005"/>
    <lineage>
        <taxon>Eukaryota</taxon>
        <taxon>Metazoa</taxon>
        <taxon>Ecdysozoa</taxon>
        <taxon>Nematoda</taxon>
        <taxon>Chromadorea</taxon>
        <taxon>Rhabditida</taxon>
        <taxon>Spirurina</taxon>
        <taxon>Spiruromorpha</taxon>
        <taxon>Filarioidea</taxon>
        <taxon>Onchocercidae</taxon>
        <taxon>Onchocerca</taxon>
    </lineage>
</organism>
<keyword evidence="2" id="KW-1185">Reference proteome</keyword>
<dbReference type="AlphaFoldDB" id="A0A183GZ16"/>
<protein>
    <submittedName>
        <fullName evidence="3">CUB domain-containing protein</fullName>
    </submittedName>
</protein>
<evidence type="ECO:0000313" key="1">
    <source>
        <dbReference type="EMBL" id="VDO25933.1"/>
    </source>
</evidence>